<evidence type="ECO:0000313" key="2">
    <source>
        <dbReference type="EMBL" id="MEP0947857.1"/>
    </source>
</evidence>
<dbReference type="EMBL" id="JAMPKX010000005">
    <property type="protein sequence ID" value="MEP0947857.1"/>
    <property type="molecule type" value="Genomic_DNA"/>
</dbReference>
<dbReference type="RefSeq" id="WP_190700418.1">
    <property type="nucleotide sequence ID" value="NZ_JAMPKX010000005.1"/>
</dbReference>
<reference evidence="2 3" key="1">
    <citation type="submission" date="2022-04" db="EMBL/GenBank/DDBJ databases">
        <title>Positive selection, recombination, and allopatry shape intraspecific diversity of widespread and dominant cyanobacteria.</title>
        <authorList>
            <person name="Wei J."/>
            <person name="Shu W."/>
            <person name="Hu C."/>
        </authorList>
    </citation>
    <scope>NUCLEOTIDE SEQUENCE [LARGE SCALE GENOMIC DNA]</scope>
    <source>
        <strain evidence="2 3">DQ-A4</strain>
    </source>
</reference>
<accession>A0ABV0K509</accession>
<dbReference type="Proteomes" id="UP001482513">
    <property type="component" value="Unassembled WGS sequence"/>
</dbReference>
<keyword evidence="3" id="KW-1185">Reference proteome</keyword>
<sequence length="80" mass="8815">MPYENVEALPQDTQSLPQEAKQIFMAAFNAASSDGFSEDGARDVAWSSVKNTFAQDSNGEWYFRAEDRDSRSSTGTMPGN</sequence>
<dbReference type="Gene3D" id="1.10.1740.70">
    <property type="entry name" value="ChaB"/>
    <property type="match status" value="1"/>
</dbReference>
<protein>
    <submittedName>
        <fullName evidence="2">ChaB family protein</fullName>
    </submittedName>
</protein>
<evidence type="ECO:0000256" key="1">
    <source>
        <dbReference type="SAM" id="MobiDB-lite"/>
    </source>
</evidence>
<comment type="caution">
    <text evidence="2">The sequence shown here is derived from an EMBL/GenBank/DDBJ whole genome shotgun (WGS) entry which is preliminary data.</text>
</comment>
<dbReference type="InterPro" id="IPR037205">
    <property type="entry name" value="ChaB_sf"/>
</dbReference>
<organism evidence="2 3">
    <name type="scientific">Leptolyngbya subtilissima DQ-A4</name>
    <dbReference type="NCBI Taxonomy" id="2933933"/>
    <lineage>
        <taxon>Bacteria</taxon>
        <taxon>Bacillati</taxon>
        <taxon>Cyanobacteriota</taxon>
        <taxon>Cyanophyceae</taxon>
        <taxon>Leptolyngbyales</taxon>
        <taxon>Leptolyngbyaceae</taxon>
        <taxon>Leptolyngbya group</taxon>
        <taxon>Leptolyngbya</taxon>
    </lineage>
</organism>
<name>A0ABV0K509_9CYAN</name>
<dbReference type="Pfam" id="PF06150">
    <property type="entry name" value="ChaB"/>
    <property type="match status" value="1"/>
</dbReference>
<evidence type="ECO:0000313" key="3">
    <source>
        <dbReference type="Proteomes" id="UP001482513"/>
    </source>
</evidence>
<dbReference type="InterPro" id="IPR009317">
    <property type="entry name" value="ChaB"/>
</dbReference>
<dbReference type="SUPFAM" id="SSF140376">
    <property type="entry name" value="ChaB-like"/>
    <property type="match status" value="1"/>
</dbReference>
<proteinExistence type="predicted"/>
<gene>
    <name evidence="2" type="ORF">NC992_13315</name>
</gene>
<feature type="region of interest" description="Disordered" evidence="1">
    <location>
        <begin position="58"/>
        <end position="80"/>
    </location>
</feature>